<dbReference type="InterPro" id="IPR029063">
    <property type="entry name" value="SAM-dependent_MTases_sf"/>
</dbReference>
<feature type="compositionally biased region" description="Basic and acidic residues" evidence="1">
    <location>
        <begin position="1"/>
        <end position="16"/>
    </location>
</feature>
<dbReference type="SUPFAM" id="SSF53335">
    <property type="entry name" value="S-adenosyl-L-methionine-dependent methyltransferases"/>
    <property type="match status" value="1"/>
</dbReference>
<dbReference type="EMBL" id="HBJA01133520">
    <property type="protein sequence ID" value="CAE0834582.1"/>
    <property type="molecule type" value="Transcribed_RNA"/>
</dbReference>
<feature type="region of interest" description="Disordered" evidence="1">
    <location>
        <begin position="1"/>
        <end position="44"/>
    </location>
</feature>
<reference evidence="2" key="1">
    <citation type="submission" date="2021-01" db="EMBL/GenBank/DDBJ databases">
        <authorList>
            <person name="Corre E."/>
            <person name="Pelletier E."/>
            <person name="Niang G."/>
            <person name="Scheremetjew M."/>
            <person name="Finn R."/>
            <person name="Kale V."/>
            <person name="Holt S."/>
            <person name="Cochrane G."/>
            <person name="Meng A."/>
            <person name="Brown T."/>
            <person name="Cohen L."/>
        </authorList>
    </citation>
    <scope>NUCLEOTIDE SEQUENCE</scope>
    <source>
        <strain evidence="2">CCMP1594</strain>
    </source>
</reference>
<protein>
    <submittedName>
        <fullName evidence="2">Uncharacterized protein</fullName>
    </submittedName>
</protein>
<organism evidence="2">
    <name type="scientific">Eutreptiella gymnastica</name>
    <dbReference type="NCBI Taxonomy" id="73025"/>
    <lineage>
        <taxon>Eukaryota</taxon>
        <taxon>Discoba</taxon>
        <taxon>Euglenozoa</taxon>
        <taxon>Euglenida</taxon>
        <taxon>Spirocuta</taxon>
        <taxon>Euglenophyceae</taxon>
        <taxon>Eutreptiales</taxon>
        <taxon>Eutreptiaceae</taxon>
        <taxon>Eutreptiella</taxon>
    </lineage>
</organism>
<name>A0A7S4LK80_9EUGL</name>
<evidence type="ECO:0000313" key="2">
    <source>
        <dbReference type="EMBL" id="CAE0834582.1"/>
    </source>
</evidence>
<gene>
    <name evidence="2" type="ORF">EGYM00163_LOCUS45882</name>
</gene>
<evidence type="ECO:0000256" key="1">
    <source>
        <dbReference type="SAM" id="MobiDB-lite"/>
    </source>
</evidence>
<dbReference type="Gene3D" id="3.40.50.150">
    <property type="entry name" value="Vaccinia Virus protein VP39"/>
    <property type="match status" value="1"/>
</dbReference>
<proteinExistence type="predicted"/>
<dbReference type="AlphaFoldDB" id="A0A7S4LK80"/>
<accession>A0A7S4LK80</accession>
<sequence>MAERMRRLVEEEKVCGSEDSQEATERHASGPAVPPGRRLPESNSVYKDPSYWDERFASEAEHEWLGDLSDEGSPLREAPFTALLPADLDPWLLLVGSGNSSLPMVFHNASYTNLVATDYSRVVLENMLARARRLSSGRSPT</sequence>